<feature type="transmembrane region" description="Helical" evidence="1">
    <location>
        <begin position="142"/>
        <end position="162"/>
    </location>
</feature>
<keyword evidence="1" id="KW-0812">Transmembrane</keyword>
<feature type="transmembrane region" description="Helical" evidence="1">
    <location>
        <begin position="6"/>
        <end position="26"/>
    </location>
</feature>
<feature type="transmembrane region" description="Helical" evidence="1">
    <location>
        <begin position="38"/>
        <end position="57"/>
    </location>
</feature>
<keyword evidence="1" id="KW-1133">Transmembrane helix</keyword>
<dbReference type="Pfam" id="PF02698">
    <property type="entry name" value="DUF218"/>
    <property type="match status" value="1"/>
</dbReference>
<accession>A0ABT0ZQU0</accession>
<dbReference type="InterPro" id="IPR014729">
    <property type="entry name" value="Rossmann-like_a/b/a_fold"/>
</dbReference>
<evidence type="ECO:0000256" key="1">
    <source>
        <dbReference type="SAM" id="Phobius"/>
    </source>
</evidence>
<dbReference type="EMBL" id="JAMWYK010000004">
    <property type="protein sequence ID" value="MCO0832359.1"/>
    <property type="molecule type" value="Genomic_DNA"/>
</dbReference>
<feature type="transmembrane region" description="Helical" evidence="1">
    <location>
        <begin position="102"/>
        <end position="122"/>
    </location>
</feature>
<evidence type="ECO:0000259" key="2">
    <source>
        <dbReference type="Pfam" id="PF02698"/>
    </source>
</evidence>
<evidence type="ECO:0000313" key="4">
    <source>
        <dbReference type="Proteomes" id="UP001523234"/>
    </source>
</evidence>
<sequence>MPFLHSIFLFTLIPAVLLTVGDYFLIKKNRYRLLSGMAVNTTIIAYFVALTALIIEINNASLGLAYAIILIILALPVILFMLTAAYLFIWNGIIVWRRESHSLGNVLTLGIGAVLIIVPVFFSVTKGWWPHSKILTYLQNTYSFLLLYAIFWVLTFMTSYVLTKVVHPKYDKDYAIVLGSGLIEGKIISPLLGSRIKAAIDFQRKQLAKSGKHLKIIMSGGQGGDEKLPEGVAMKQYALDHGVSEDDILVDDQSKNTYQNMSFSKLVIEEAGLNPQAGIFTTNDYHVFRAAGFARAVGLNIDGVGSKTSKYFLPNALIREYIAILLRHKKFHAVLIGLVLLLNLSVFFS</sequence>
<gene>
    <name evidence="3" type="ORF">NFX39_04540</name>
</gene>
<dbReference type="PANTHER" id="PTHR30336:SF18">
    <property type="entry name" value="MEMBRANE PROTEIN"/>
    <property type="match status" value="1"/>
</dbReference>
<evidence type="ECO:0000313" key="3">
    <source>
        <dbReference type="EMBL" id="MCO0832359.1"/>
    </source>
</evidence>
<name>A0ABT0ZQU0_9LACO</name>
<feature type="transmembrane region" description="Helical" evidence="1">
    <location>
        <begin position="63"/>
        <end position="90"/>
    </location>
</feature>
<proteinExistence type="predicted"/>
<dbReference type="Proteomes" id="UP001523234">
    <property type="component" value="Unassembled WGS sequence"/>
</dbReference>
<protein>
    <submittedName>
        <fullName evidence="3">YdcF family protein</fullName>
    </submittedName>
</protein>
<reference evidence="3 4" key="1">
    <citation type="submission" date="2022-06" db="EMBL/GenBank/DDBJ databases">
        <title>Fructobacillus taiwanensis sp. nov., isolated from the honeybee.</title>
        <authorList>
            <person name="Chen Y.-S."/>
            <person name="Wang L.-T."/>
            <person name="Lee Y.-S."/>
            <person name="Chang Y.-C."/>
            <person name="Wu H.-C."/>
            <person name="Liao C.-Y."/>
            <person name="Chen W.-H."/>
            <person name="Deng J.-N."/>
            <person name="Wang Y.-H."/>
        </authorList>
    </citation>
    <scope>NUCLEOTIDE SEQUENCE [LARGE SCALE GENOMIC DNA]</scope>
    <source>
        <strain evidence="3 4">W13</strain>
    </source>
</reference>
<keyword evidence="1" id="KW-0472">Membrane</keyword>
<keyword evidence="4" id="KW-1185">Reference proteome</keyword>
<organism evidence="3 4">
    <name type="scientific">Fructobacillus apis</name>
    <dbReference type="NCBI Taxonomy" id="2935017"/>
    <lineage>
        <taxon>Bacteria</taxon>
        <taxon>Bacillati</taxon>
        <taxon>Bacillota</taxon>
        <taxon>Bacilli</taxon>
        <taxon>Lactobacillales</taxon>
        <taxon>Lactobacillaceae</taxon>
        <taxon>Fructobacillus</taxon>
    </lineage>
</organism>
<feature type="transmembrane region" description="Helical" evidence="1">
    <location>
        <begin position="331"/>
        <end position="348"/>
    </location>
</feature>
<dbReference type="InterPro" id="IPR003848">
    <property type="entry name" value="DUF218"/>
</dbReference>
<dbReference type="InterPro" id="IPR051599">
    <property type="entry name" value="Cell_Envelope_Assoc"/>
</dbReference>
<dbReference type="PANTHER" id="PTHR30336">
    <property type="entry name" value="INNER MEMBRANE PROTEIN, PROBABLE PERMEASE"/>
    <property type="match status" value="1"/>
</dbReference>
<dbReference type="RefSeq" id="WP_252443445.1">
    <property type="nucleotide sequence ID" value="NZ_JAMWYK010000004.1"/>
</dbReference>
<dbReference type="Gene3D" id="3.40.50.620">
    <property type="entry name" value="HUPs"/>
    <property type="match status" value="1"/>
</dbReference>
<dbReference type="CDD" id="cd06259">
    <property type="entry name" value="YdcF-like"/>
    <property type="match status" value="1"/>
</dbReference>
<feature type="domain" description="DUF218" evidence="2">
    <location>
        <begin position="173"/>
        <end position="323"/>
    </location>
</feature>
<comment type="caution">
    <text evidence="3">The sequence shown here is derived from an EMBL/GenBank/DDBJ whole genome shotgun (WGS) entry which is preliminary data.</text>
</comment>